<dbReference type="KEGG" id="trs:Terro_3184"/>
<keyword evidence="2" id="KW-1185">Reference proteome</keyword>
<dbReference type="Proteomes" id="UP000006056">
    <property type="component" value="Chromosome"/>
</dbReference>
<evidence type="ECO:0000313" key="1">
    <source>
        <dbReference type="EMBL" id="AFL89406.1"/>
    </source>
</evidence>
<dbReference type="HOGENOM" id="CLU_653696_0_0_0"/>
<gene>
    <name evidence="1" type="ordered locus">Terro_3184</name>
</gene>
<reference evidence="1 2" key="1">
    <citation type="submission" date="2012-06" db="EMBL/GenBank/DDBJ databases">
        <title>Complete genome of Terriglobus roseus DSM 18391.</title>
        <authorList>
            <consortium name="US DOE Joint Genome Institute (JGI-PGF)"/>
            <person name="Lucas S."/>
            <person name="Copeland A."/>
            <person name="Lapidus A."/>
            <person name="Glavina del Rio T."/>
            <person name="Dalin E."/>
            <person name="Tice H."/>
            <person name="Bruce D."/>
            <person name="Goodwin L."/>
            <person name="Pitluck S."/>
            <person name="Peters L."/>
            <person name="Mikhailova N."/>
            <person name="Munk A.C.C."/>
            <person name="Kyrpides N."/>
            <person name="Mavromatis K."/>
            <person name="Ivanova N."/>
            <person name="Brettin T."/>
            <person name="Detter J.C."/>
            <person name="Han C."/>
            <person name="Larimer F."/>
            <person name="Land M."/>
            <person name="Hauser L."/>
            <person name="Markowitz V."/>
            <person name="Cheng J.-F."/>
            <person name="Hugenholtz P."/>
            <person name="Woyke T."/>
            <person name="Wu D."/>
            <person name="Brambilla E."/>
            <person name="Klenk H.-P."/>
            <person name="Eisen J.A."/>
        </authorList>
    </citation>
    <scope>NUCLEOTIDE SEQUENCE [LARGE SCALE GENOMIC DNA]</scope>
    <source>
        <strain evidence="2">DSM 18391 / NRRL B-41598 / KBS 63</strain>
    </source>
</reference>
<dbReference type="EMBL" id="CP003379">
    <property type="protein sequence ID" value="AFL89406.1"/>
    <property type="molecule type" value="Genomic_DNA"/>
</dbReference>
<proteinExistence type="predicted"/>
<sequence length="420" mass="45388">MKTAAHGKSAANRATGWKVVPSLGRSSLASRVLSSLLIALVALVCNGQAAASRTASDARASTPEPALPAILKIFETYEVVGIQAAHAQKDVDDFILSLIRDPRFPETVNDIVVECGNVRYQPILDRYIAGEDVAFTEVQHVWRDTTQAMCGESGFFEQLYPLVRAINQHLPAARRLRVVAADPPIDWAKVQTAKDITPFFDRDGSIASVMESEVLSKHRKALMLFGIFHLLHRSGPGPGDAVTIYEHRYPGKTFVISTLGYYSTNGESLTDFHAGLGAWPSLLRTKNSRLGSLSLGAFLPTPVTTDSDCNVVDAVTGKSSKTVAGLLDAFLYLGPQDLQLSEAIPADIALDHAYRSEWLRRLKVSGLPGPSTNEAVDAEVIAGAADPILVTPRNPDAKELYPMIKQACLLRKHAAPNTAP</sequence>
<dbReference type="eggNOG" id="ENOG5031CS1">
    <property type="taxonomic scope" value="Bacteria"/>
</dbReference>
<protein>
    <submittedName>
        <fullName evidence="1">Uncharacterized protein</fullName>
    </submittedName>
</protein>
<dbReference type="AlphaFoldDB" id="I3ZJI8"/>
<evidence type="ECO:0000313" key="2">
    <source>
        <dbReference type="Proteomes" id="UP000006056"/>
    </source>
</evidence>
<accession>I3ZJI8</accession>
<name>I3ZJI8_TERRK</name>
<organism evidence="1 2">
    <name type="scientific">Terriglobus roseus (strain DSM 18391 / NRRL B-41598 / KBS 63)</name>
    <dbReference type="NCBI Taxonomy" id="926566"/>
    <lineage>
        <taxon>Bacteria</taxon>
        <taxon>Pseudomonadati</taxon>
        <taxon>Acidobacteriota</taxon>
        <taxon>Terriglobia</taxon>
        <taxon>Terriglobales</taxon>
        <taxon>Acidobacteriaceae</taxon>
        <taxon>Terriglobus</taxon>
    </lineage>
</organism>